<feature type="region of interest" description="Disordered" evidence="1">
    <location>
        <begin position="21"/>
        <end position="42"/>
    </location>
</feature>
<accession>A0A3P7EHW2</accession>
<dbReference type="PROSITE" id="PS50953">
    <property type="entry name" value="KID"/>
    <property type="match status" value="1"/>
</dbReference>
<organism evidence="3 4">
    <name type="scientific">Wuchereria bancrofti</name>
    <dbReference type="NCBI Taxonomy" id="6293"/>
    <lineage>
        <taxon>Eukaryota</taxon>
        <taxon>Metazoa</taxon>
        <taxon>Ecdysozoa</taxon>
        <taxon>Nematoda</taxon>
        <taxon>Chromadorea</taxon>
        <taxon>Rhabditida</taxon>
        <taxon>Spirurina</taxon>
        <taxon>Spiruromorpha</taxon>
        <taxon>Filarioidea</taxon>
        <taxon>Onchocercidae</taxon>
        <taxon>Wuchereria</taxon>
    </lineage>
</organism>
<dbReference type="GO" id="GO:0006355">
    <property type="term" value="P:regulation of DNA-templated transcription"/>
    <property type="evidence" value="ECO:0007669"/>
    <property type="project" value="InterPro"/>
</dbReference>
<dbReference type="InParanoid" id="A0A3P7EHW2"/>
<name>A0A3P7EHW2_WUCBA</name>
<dbReference type="Pfam" id="PF02173">
    <property type="entry name" value="pKID"/>
    <property type="match status" value="1"/>
</dbReference>
<feature type="domain" description="KID" evidence="2">
    <location>
        <begin position="123"/>
        <end position="160"/>
    </location>
</feature>
<evidence type="ECO:0000313" key="4">
    <source>
        <dbReference type="Proteomes" id="UP000270924"/>
    </source>
</evidence>
<proteinExistence type="predicted"/>
<dbReference type="OrthoDB" id="5870804at2759"/>
<dbReference type="InterPro" id="IPR003102">
    <property type="entry name" value="CREB1-like_pKID"/>
</dbReference>
<protein>
    <recommendedName>
        <fullName evidence="2">KID domain-containing protein</fullName>
    </recommendedName>
</protein>
<sequence>MTGNKIFKIISTRKICVRRSEKKGTKAMSREPSSIINNPSTSEPETHFVMTGKVFVITSSVVKNNTADRDIIRRKYSLCHEVLYECESAVLNDRPYILTLFEWRDSRHRSNYNSYFNAFILKVLAKVILQNQSNDEIISDDEARRRREQLNRRPSYRLIN</sequence>
<dbReference type="AlphaFoldDB" id="A0A3P7EHW2"/>
<dbReference type="Proteomes" id="UP000270924">
    <property type="component" value="Unassembled WGS sequence"/>
</dbReference>
<reference evidence="3 4" key="1">
    <citation type="submission" date="2018-11" db="EMBL/GenBank/DDBJ databases">
        <authorList>
            <consortium name="Pathogen Informatics"/>
        </authorList>
    </citation>
    <scope>NUCLEOTIDE SEQUENCE [LARGE SCALE GENOMIC DNA]</scope>
</reference>
<gene>
    <name evidence="3" type="ORF">WBA_LOCUS11508</name>
</gene>
<evidence type="ECO:0000256" key="1">
    <source>
        <dbReference type="SAM" id="MobiDB-lite"/>
    </source>
</evidence>
<evidence type="ECO:0000313" key="3">
    <source>
        <dbReference type="EMBL" id="VDM20773.1"/>
    </source>
</evidence>
<feature type="compositionally biased region" description="Polar residues" evidence="1">
    <location>
        <begin position="31"/>
        <end position="42"/>
    </location>
</feature>
<evidence type="ECO:0000259" key="2">
    <source>
        <dbReference type="PROSITE" id="PS50953"/>
    </source>
</evidence>
<keyword evidence="4" id="KW-1185">Reference proteome</keyword>
<dbReference type="EMBL" id="UYWW01012371">
    <property type="protein sequence ID" value="VDM20773.1"/>
    <property type="molecule type" value="Genomic_DNA"/>
</dbReference>